<evidence type="ECO:0000259" key="5">
    <source>
        <dbReference type="PROSITE" id="PS50975"/>
    </source>
</evidence>
<dbReference type="GO" id="GO:0046872">
    <property type="term" value="F:metal ion binding"/>
    <property type="evidence" value="ECO:0007669"/>
    <property type="project" value="InterPro"/>
</dbReference>
<dbReference type="Gene3D" id="3.30.470.20">
    <property type="entry name" value="ATP-grasp fold, B domain"/>
    <property type="match status" value="1"/>
</dbReference>
<dbReference type="SUPFAM" id="SSF56059">
    <property type="entry name" value="Glutathione synthetase ATP-binding domain-like"/>
    <property type="match status" value="1"/>
</dbReference>
<accession>A0A172TIX9</accession>
<dbReference type="PANTHER" id="PTHR43585:SF2">
    <property type="entry name" value="ATP-GRASP ENZYME FSQD"/>
    <property type="match status" value="1"/>
</dbReference>
<keyword evidence="2 4" id="KW-0547">Nucleotide-binding</keyword>
<dbReference type="KEGG" id="pswu:SY83_12225"/>
<protein>
    <submittedName>
        <fullName evidence="6">Carbamoyl-phosphate synthase large subunit</fullName>
    </submittedName>
</protein>
<evidence type="ECO:0000256" key="2">
    <source>
        <dbReference type="ARBA" id="ARBA00022741"/>
    </source>
</evidence>
<keyword evidence="7" id="KW-1185">Reference proteome</keyword>
<evidence type="ECO:0000256" key="4">
    <source>
        <dbReference type="PROSITE-ProRule" id="PRU00409"/>
    </source>
</evidence>
<dbReference type="GO" id="GO:0005524">
    <property type="term" value="F:ATP binding"/>
    <property type="evidence" value="ECO:0007669"/>
    <property type="project" value="UniProtKB-UniRule"/>
</dbReference>
<dbReference type="PANTHER" id="PTHR43585">
    <property type="entry name" value="FUMIPYRROLE BIOSYNTHESIS PROTEIN C"/>
    <property type="match status" value="1"/>
</dbReference>
<dbReference type="Gene3D" id="3.40.50.20">
    <property type="match status" value="1"/>
</dbReference>
<evidence type="ECO:0000256" key="3">
    <source>
        <dbReference type="ARBA" id="ARBA00022840"/>
    </source>
</evidence>
<dbReference type="Proteomes" id="UP000076927">
    <property type="component" value="Chromosome"/>
</dbReference>
<dbReference type="EMBL" id="CP011388">
    <property type="protein sequence ID" value="ANE46916.1"/>
    <property type="molecule type" value="Genomic_DNA"/>
</dbReference>
<keyword evidence="1" id="KW-0436">Ligase</keyword>
<dbReference type="InterPro" id="IPR005479">
    <property type="entry name" value="CPAse_ATP-bd"/>
</dbReference>
<proteinExistence type="predicted"/>
<dbReference type="InterPro" id="IPR052032">
    <property type="entry name" value="ATP-dep_AA_Ligase"/>
</dbReference>
<sequence length="339" mass="38795">MTRIYMNRWFSTAYHYINMIRDNPDGESFEFYGTHPNPQHMSLMASDHAETEPDLTGRAYAEFCAEFCKRHEIDLFIPRLHMEEIARHASLFDAIGTKLLVCRDLDLLDAMVEKDKFYEMLQGRDLVTIPDYEVVTTAEAFKSAYEKLTARGHKVCFKPTKSEGGMGFRIINDEIDPLEELYGYVTLSTTFERAHEAFSAVERFEDIMVMELLEGTEYSIDCLATAEGELITAVPRRKSEGRIYLLEENQELLELSRRIANTLRIPYAFNIQVRYNHGVPKLLEINPRMSGGLYITCLSSVNLPYLAVRAALGMPITPPEPKFGITASYIEQAVQINQD</sequence>
<dbReference type="AlphaFoldDB" id="A0A172TIX9"/>
<dbReference type="STRING" id="1178515.SY83_12225"/>
<dbReference type="PIRSF" id="PIRSF029120">
    <property type="entry name" value="UCP029120"/>
    <property type="match status" value="1"/>
</dbReference>
<dbReference type="InterPro" id="IPR011226">
    <property type="entry name" value="ATP-grasp_fam"/>
</dbReference>
<feature type="domain" description="ATP-grasp" evidence="5">
    <location>
        <begin position="119"/>
        <end position="312"/>
    </location>
</feature>
<dbReference type="PROSITE" id="PS00867">
    <property type="entry name" value="CPSASE_2"/>
    <property type="match status" value="1"/>
</dbReference>
<evidence type="ECO:0000313" key="7">
    <source>
        <dbReference type="Proteomes" id="UP000076927"/>
    </source>
</evidence>
<evidence type="ECO:0000256" key="1">
    <source>
        <dbReference type="ARBA" id="ARBA00022598"/>
    </source>
</evidence>
<reference evidence="6 7" key="1">
    <citation type="submission" date="2015-01" db="EMBL/GenBank/DDBJ databases">
        <title>Paenibacillus swuensis/DY6/whole genome sequencing.</title>
        <authorList>
            <person name="Kim M.K."/>
            <person name="Srinivasan S."/>
            <person name="Lee J.-J."/>
        </authorList>
    </citation>
    <scope>NUCLEOTIDE SEQUENCE [LARGE SCALE GENOMIC DNA]</scope>
    <source>
        <strain evidence="6 7">DY6</strain>
    </source>
</reference>
<dbReference type="PROSITE" id="PS50975">
    <property type="entry name" value="ATP_GRASP"/>
    <property type="match status" value="1"/>
</dbReference>
<dbReference type="InterPro" id="IPR011761">
    <property type="entry name" value="ATP-grasp"/>
</dbReference>
<dbReference type="GO" id="GO:0016874">
    <property type="term" value="F:ligase activity"/>
    <property type="evidence" value="ECO:0007669"/>
    <property type="project" value="UniProtKB-KW"/>
</dbReference>
<organism evidence="6 7">
    <name type="scientific">Paenibacillus swuensis</name>
    <dbReference type="NCBI Taxonomy" id="1178515"/>
    <lineage>
        <taxon>Bacteria</taxon>
        <taxon>Bacillati</taxon>
        <taxon>Bacillota</taxon>
        <taxon>Bacilli</taxon>
        <taxon>Bacillales</taxon>
        <taxon>Paenibacillaceae</taxon>
        <taxon>Paenibacillus</taxon>
    </lineage>
</organism>
<keyword evidence="3 4" id="KW-0067">ATP-binding</keyword>
<dbReference type="Pfam" id="PF15632">
    <property type="entry name" value="ATPgrasp_Ter"/>
    <property type="match status" value="1"/>
</dbReference>
<dbReference type="OrthoDB" id="9803907at2"/>
<gene>
    <name evidence="6" type="ORF">SY83_12225</name>
</gene>
<name>A0A172TIX9_9BACL</name>
<evidence type="ECO:0000313" key="6">
    <source>
        <dbReference type="EMBL" id="ANE46916.1"/>
    </source>
</evidence>
<dbReference type="PATRIC" id="fig|1178515.4.peg.2441"/>